<dbReference type="PRINTS" id="PR01046">
    <property type="entry name" value="TRNASYNTHPRO"/>
</dbReference>
<evidence type="ECO:0000313" key="12">
    <source>
        <dbReference type="Proteomes" id="UP000241890"/>
    </source>
</evidence>
<dbReference type="FunCoup" id="A0A2R5GSZ8">
    <property type="interactions" value="169"/>
</dbReference>
<dbReference type="NCBIfam" id="TIGR00408">
    <property type="entry name" value="proS_fam_I"/>
    <property type="match status" value="1"/>
</dbReference>
<dbReference type="InterPro" id="IPR045864">
    <property type="entry name" value="aa-tRNA-synth_II/BPL/LPL"/>
</dbReference>
<dbReference type="HAMAP" id="MF_01571">
    <property type="entry name" value="Pro_tRNA_synth_type3"/>
    <property type="match status" value="1"/>
</dbReference>
<comment type="catalytic activity">
    <reaction evidence="8">
        <text>tRNA(Pro) + L-proline + ATP = L-prolyl-tRNA(Pro) + AMP + diphosphate</text>
        <dbReference type="Rhea" id="RHEA:14305"/>
        <dbReference type="Rhea" id="RHEA-COMP:9700"/>
        <dbReference type="Rhea" id="RHEA-COMP:9702"/>
        <dbReference type="ChEBI" id="CHEBI:30616"/>
        <dbReference type="ChEBI" id="CHEBI:33019"/>
        <dbReference type="ChEBI" id="CHEBI:60039"/>
        <dbReference type="ChEBI" id="CHEBI:78442"/>
        <dbReference type="ChEBI" id="CHEBI:78532"/>
        <dbReference type="ChEBI" id="CHEBI:456215"/>
        <dbReference type="EC" id="6.1.1.15"/>
    </reaction>
</comment>
<dbReference type="InterPro" id="IPR016061">
    <property type="entry name" value="Pro-tRNA_ligase_II_C"/>
</dbReference>
<dbReference type="CDD" id="cd00862">
    <property type="entry name" value="ProRS_anticodon_zinc"/>
    <property type="match status" value="1"/>
</dbReference>
<dbReference type="InterPro" id="IPR036621">
    <property type="entry name" value="Anticodon-bd_dom_sf"/>
</dbReference>
<dbReference type="InterPro" id="IPR004499">
    <property type="entry name" value="Pro-tRNA-ligase_IIa_arc-type"/>
</dbReference>
<feature type="region of interest" description="Disordered" evidence="9">
    <location>
        <begin position="473"/>
        <end position="494"/>
    </location>
</feature>
<accession>A0A2R5GSZ8</accession>
<keyword evidence="2 11" id="KW-0436">Ligase</keyword>
<keyword evidence="5" id="KW-0648">Protein biosynthesis</keyword>
<dbReference type="SUPFAM" id="SSF55681">
    <property type="entry name" value="Class II aaRS and biotin synthetases"/>
    <property type="match status" value="1"/>
</dbReference>
<dbReference type="Gene3D" id="3.30.110.30">
    <property type="entry name" value="C-terminal domain of ProRS"/>
    <property type="match status" value="1"/>
</dbReference>
<dbReference type="InParanoid" id="A0A2R5GSZ8"/>
<evidence type="ECO:0000256" key="9">
    <source>
        <dbReference type="SAM" id="MobiDB-lite"/>
    </source>
</evidence>
<evidence type="ECO:0000256" key="2">
    <source>
        <dbReference type="ARBA" id="ARBA00022598"/>
    </source>
</evidence>
<dbReference type="Gene3D" id="3.30.930.10">
    <property type="entry name" value="Bira Bifunctional Protein, Domain 2"/>
    <property type="match status" value="1"/>
</dbReference>
<keyword evidence="6" id="KW-0030">Aminoacyl-tRNA synthetase</keyword>
<organism evidence="11 12">
    <name type="scientific">Hondaea fermentalgiana</name>
    <dbReference type="NCBI Taxonomy" id="2315210"/>
    <lineage>
        <taxon>Eukaryota</taxon>
        <taxon>Sar</taxon>
        <taxon>Stramenopiles</taxon>
        <taxon>Bigyra</taxon>
        <taxon>Labyrinthulomycetes</taxon>
        <taxon>Thraustochytrida</taxon>
        <taxon>Thraustochytriidae</taxon>
        <taxon>Hondaea</taxon>
    </lineage>
</organism>
<keyword evidence="12" id="KW-1185">Reference proteome</keyword>
<evidence type="ECO:0000256" key="6">
    <source>
        <dbReference type="ARBA" id="ARBA00023146"/>
    </source>
</evidence>
<dbReference type="InterPro" id="IPR002314">
    <property type="entry name" value="aa-tRNA-synt_IIb"/>
</dbReference>
<dbReference type="InterPro" id="IPR006195">
    <property type="entry name" value="aa-tRNA-synth_II"/>
</dbReference>
<evidence type="ECO:0000256" key="4">
    <source>
        <dbReference type="ARBA" id="ARBA00022840"/>
    </source>
</evidence>
<dbReference type="InterPro" id="IPR017449">
    <property type="entry name" value="Pro-tRNA_synth_II"/>
</dbReference>
<dbReference type="GO" id="GO:0004827">
    <property type="term" value="F:proline-tRNA ligase activity"/>
    <property type="evidence" value="ECO:0007669"/>
    <property type="project" value="UniProtKB-EC"/>
</dbReference>
<evidence type="ECO:0000256" key="8">
    <source>
        <dbReference type="ARBA" id="ARBA00047671"/>
    </source>
</evidence>
<dbReference type="EMBL" id="BEYU01000166">
    <property type="protein sequence ID" value="GBG33715.1"/>
    <property type="molecule type" value="Genomic_DNA"/>
</dbReference>
<dbReference type="GO" id="GO:0005737">
    <property type="term" value="C:cytoplasm"/>
    <property type="evidence" value="ECO:0007669"/>
    <property type="project" value="InterPro"/>
</dbReference>
<comment type="caution">
    <text evidence="11">The sequence shown here is derived from an EMBL/GenBank/DDBJ whole genome shotgun (WGS) entry which is preliminary data.</text>
</comment>
<dbReference type="InterPro" id="IPR033721">
    <property type="entry name" value="ProRS_core_arch_euk"/>
</dbReference>
<evidence type="ECO:0000256" key="3">
    <source>
        <dbReference type="ARBA" id="ARBA00022741"/>
    </source>
</evidence>
<dbReference type="Pfam" id="PF09180">
    <property type="entry name" value="ProRS-C_1"/>
    <property type="match status" value="1"/>
</dbReference>
<evidence type="ECO:0000313" key="11">
    <source>
        <dbReference type="EMBL" id="GBG33715.1"/>
    </source>
</evidence>
<keyword evidence="4" id="KW-0067">ATP-binding</keyword>
<dbReference type="SUPFAM" id="SSF52954">
    <property type="entry name" value="Class II aaRS ABD-related"/>
    <property type="match status" value="1"/>
</dbReference>
<keyword evidence="3" id="KW-0547">Nucleotide-binding</keyword>
<dbReference type="EC" id="6.1.1.15" evidence="1"/>
<dbReference type="CDD" id="cd00778">
    <property type="entry name" value="ProRS_core_arch_euk"/>
    <property type="match status" value="1"/>
</dbReference>
<evidence type="ECO:0000256" key="5">
    <source>
        <dbReference type="ARBA" id="ARBA00022917"/>
    </source>
</evidence>
<dbReference type="FunFam" id="3.30.110.30:FF:000001">
    <property type="entry name" value="Bifunctional glutamate/proline--tRNA ligase"/>
    <property type="match status" value="1"/>
</dbReference>
<dbReference type="SUPFAM" id="SSF64586">
    <property type="entry name" value="C-terminal domain of ProRS"/>
    <property type="match status" value="1"/>
</dbReference>
<dbReference type="Gene3D" id="3.40.50.800">
    <property type="entry name" value="Anticodon-binding domain"/>
    <property type="match status" value="1"/>
</dbReference>
<dbReference type="Proteomes" id="UP000241890">
    <property type="component" value="Unassembled WGS sequence"/>
</dbReference>
<protein>
    <recommendedName>
        <fullName evidence="1">proline--tRNA ligase</fullName>
        <ecNumber evidence="1">6.1.1.15</ecNumber>
    </recommendedName>
    <alternativeName>
        <fullName evidence="7">Prolyl-tRNA synthetase</fullName>
    </alternativeName>
</protein>
<proteinExistence type="inferred from homology"/>
<gene>
    <name evidence="11" type="ORF">FCC1311_099382</name>
</gene>
<dbReference type="Pfam" id="PF03129">
    <property type="entry name" value="HGTP_anticodon"/>
    <property type="match status" value="1"/>
</dbReference>
<dbReference type="OrthoDB" id="1350766at2759"/>
<dbReference type="InterPro" id="IPR002316">
    <property type="entry name" value="Pro-tRNA-ligase_IIa"/>
</dbReference>
<dbReference type="InterPro" id="IPR004154">
    <property type="entry name" value="Anticodon-bd"/>
</dbReference>
<dbReference type="GO" id="GO:0006433">
    <property type="term" value="P:prolyl-tRNA aminoacylation"/>
    <property type="evidence" value="ECO:0007669"/>
    <property type="project" value="InterPro"/>
</dbReference>
<dbReference type="SMART" id="SM00946">
    <property type="entry name" value="ProRS-C_1"/>
    <property type="match status" value="1"/>
</dbReference>
<dbReference type="PANTHER" id="PTHR43382">
    <property type="entry name" value="PROLYL-TRNA SYNTHETASE"/>
    <property type="match status" value="1"/>
</dbReference>
<reference evidence="11 12" key="1">
    <citation type="submission" date="2017-12" db="EMBL/GenBank/DDBJ databases">
        <title>Sequencing, de novo assembly and annotation of complete genome of a new Thraustochytrid species, strain FCC1311.</title>
        <authorList>
            <person name="Sedici K."/>
            <person name="Godart F."/>
            <person name="Aiese Cigliano R."/>
            <person name="Sanseverino W."/>
            <person name="Barakat M."/>
            <person name="Ortet P."/>
            <person name="Marechal E."/>
            <person name="Cagnac O."/>
            <person name="Amato A."/>
        </authorList>
    </citation>
    <scope>NUCLEOTIDE SEQUENCE [LARGE SCALE GENOMIC DNA]</scope>
</reference>
<sequence>MADAKSHKQQKKKTTKLGLSVAKEDDFSEWYTQVITKSEMIEYYNISGCYILRPWSFKIWERIQQHFDGGIKKLGVEPCYFPMFVSKRNLSVEEDHIEDFAPEVAWVTKSGDSELEEPIAIRPTSETIMYPAYAKWIRSHRDLPLQLNQWTNVVRWEFKNPTPFLRTREFLWQEGHSAFATKEEADKEVLDILDLYARVYEELLAVPVIKGRKSHKEKFPGGDFTTTVEAFIPCAGRAIQAATSHSLGQNFSRMFKIKFLAEDDKSGNAKDDTHNYVWQNSWGLTTRSIGVAVMVHGDNQGLVLPPRVAPIQLVGVPIYVKDGALGSVMDDALRKILDEAEKSGLRVKLDDRTDKNPGWKYNYYEQRGVPLRVEIGSRDLEAGKCVLVRRDNGAREDCTLEQAGARCVELMDVIQADMLDRARQERDSRLAVVWTWDEFVEELMAGNMVLAPWSLTTKSEEWVKDETKRISEERAASAGKGVDADQETNADGESKKLTGAAKTLCIPFNQPPMPEGTMCFTGCGEPAKEWCLWGRSF</sequence>
<dbReference type="GO" id="GO:0005524">
    <property type="term" value="F:ATP binding"/>
    <property type="evidence" value="ECO:0007669"/>
    <property type="project" value="UniProtKB-KW"/>
</dbReference>
<feature type="domain" description="Aminoacyl-transfer RNA synthetases class-II family profile" evidence="10">
    <location>
        <begin position="57"/>
        <end position="305"/>
    </location>
</feature>
<dbReference type="Pfam" id="PF00587">
    <property type="entry name" value="tRNA-synt_2b"/>
    <property type="match status" value="1"/>
</dbReference>
<evidence type="ECO:0000256" key="1">
    <source>
        <dbReference type="ARBA" id="ARBA00012831"/>
    </source>
</evidence>
<name>A0A2R5GSZ8_9STRA</name>
<evidence type="ECO:0000256" key="7">
    <source>
        <dbReference type="ARBA" id="ARBA00029731"/>
    </source>
</evidence>
<dbReference type="AlphaFoldDB" id="A0A2R5GSZ8"/>
<dbReference type="FunFam" id="3.30.930.10:FF:000007">
    <property type="entry name" value="Bifunctional glutamate/proline--tRNA ligase"/>
    <property type="match status" value="1"/>
</dbReference>
<dbReference type="GO" id="GO:0017101">
    <property type="term" value="C:aminoacyl-tRNA synthetase multienzyme complex"/>
    <property type="evidence" value="ECO:0007669"/>
    <property type="project" value="TreeGrafter"/>
</dbReference>
<evidence type="ECO:0000259" key="10">
    <source>
        <dbReference type="PROSITE" id="PS50862"/>
    </source>
</evidence>
<dbReference type="PANTHER" id="PTHR43382:SF2">
    <property type="entry name" value="BIFUNCTIONAL GLUTAMATE_PROLINE--TRNA LIGASE"/>
    <property type="match status" value="1"/>
</dbReference>
<dbReference type="PROSITE" id="PS50862">
    <property type="entry name" value="AA_TRNA_LIGASE_II"/>
    <property type="match status" value="1"/>
</dbReference>